<proteinExistence type="predicted"/>
<gene>
    <name evidence="1" type="ORF">H2199_002590</name>
</gene>
<organism evidence="1 2">
    <name type="scientific">Coniosporium tulheliwenetii</name>
    <dbReference type="NCBI Taxonomy" id="3383036"/>
    <lineage>
        <taxon>Eukaryota</taxon>
        <taxon>Fungi</taxon>
        <taxon>Dikarya</taxon>
        <taxon>Ascomycota</taxon>
        <taxon>Pezizomycotina</taxon>
        <taxon>Dothideomycetes</taxon>
        <taxon>Dothideomycetes incertae sedis</taxon>
        <taxon>Coniosporium</taxon>
    </lineage>
</organism>
<name>A0ACC2ZGX6_9PEZI</name>
<dbReference type="Proteomes" id="UP001172680">
    <property type="component" value="Unassembled WGS sequence"/>
</dbReference>
<protein>
    <submittedName>
        <fullName evidence="1">Uncharacterized protein</fullName>
    </submittedName>
</protein>
<comment type="caution">
    <text evidence="1">The sequence shown here is derived from an EMBL/GenBank/DDBJ whole genome shotgun (WGS) entry which is preliminary data.</text>
</comment>
<evidence type="ECO:0000313" key="2">
    <source>
        <dbReference type="Proteomes" id="UP001172680"/>
    </source>
</evidence>
<accession>A0ACC2ZGX6</accession>
<sequence length="337" mass="36615">MHSAAYLALFAAAAGTALAQNPSNFDADTAPRAYSEEIYTTVTDAVSQIGDGQIQAPYYAEATTTTTAVDVTSAAAIAEETTAITLTADVPASVSSALAELASIVSAASTDTQIFSILPVTNVSILPVETVTTSLPAETTVIASPTGNYANTTVAVPTSAASPALAKLAQFPTANFSILLFCPCVMGHIIITEAQLPGPYMELAKPLATALLYASYGVLIVCTILLRPVITWVHFLVICGMSAWLLWVKCVWDVERFDLEEMERDELEDMEQYELWDMERYDQDLDEVVITGIPPPIYRRRFGNGYFIRPLGPDNKALRWEVMLMLRDVLSRSARKR</sequence>
<evidence type="ECO:0000313" key="1">
    <source>
        <dbReference type="EMBL" id="KAJ9646541.1"/>
    </source>
</evidence>
<reference evidence="1" key="1">
    <citation type="submission" date="2022-10" db="EMBL/GenBank/DDBJ databases">
        <title>Culturing micro-colonial fungi from biological soil crusts in the Mojave desert and describing Neophaeococcomyces mojavensis, and introducing the new genera and species Taxawa tesnikishii.</title>
        <authorList>
            <person name="Kurbessoian T."/>
            <person name="Stajich J.E."/>
        </authorList>
    </citation>
    <scope>NUCLEOTIDE SEQUENCE</scope>
    <source>
        <strain evidence="1">JES_115</strain>
    </source>
</reference>
<keyword evidence="2" id="KW-1185">Reference proteome</keyword>
<dbReference type="EMBL" id="JAPDRP010000006">
    <property type="protein sequence ID" value="KAJ9646541.1"/>
    <property type="molecule type" value="Genomic_DNA"/>
</dbReference>